<dbReference type="PANTHER" id="PTHR43214">
    <property type="entry name" value="TWO-COMPONENT RESPONSE REGULATOR"/>
    <property type="match status" value="1"/>
</dbReference>
<dbReference type="CDD" id="cd06170">
    <property type="entry name" value="LuxR_C_like"/>
    <property type="match status" value="1"/>
</dbReference>
<keyword evidence="3" id="KW-0238">DNA-binding</keyword>
<evidence type="ECO:0000256" key="3">
    <source>
        <dbReference type="ARBA" id="ARBA00023125"/>
    </source>
</evidence>
<dbReference type="GO" id="GO:0003677">
    <property type="term" value="F:DNA binding"/>
    <property type="evidence" value="ECO:0007669"/>
    <property type="project" value="UniProtKB-KW"/>
</dbReference>
<evidence type="ECO:0000256" key="1">
    <source>
        <dbReference type="ARBA" id="ARBA00022553"/>
    </source>
</evidence>
<evidence type="ECO:0000259" key="7">
    <source>
        <dbReference type="PROSITE" id="PS50043"/>
    </source>
</evidence>
<dbReference type="CDD" id="cd17535">
    <property type="entry name" value="REC_NarL-like"/>
    <property type="match status" value="1"/>
</dbReference>
<keyword evidence="4" id="KW-0804">Transcription</keyword>
<dbReference type="Pfam" id="PF00072">
    <property type="entry name" value="Response_reg"/>
    <property type="match status" value="1"/>
</dbReference>
<feature type="domain" description="HTH luxR-type" evidence="7">
    <location>
        <begin position="174"/>
        <end position="239"/>
    </location>
</feature>
<reference evidence="9" key="1">
    <citation type="submission" date="2022-06" db="EMBL/GenBank/DDBJ databases">
        <title>Genomic Encyclopedia of Archaeal and Bacterial Type Strains, Phase II (KMG-II): from individual species to whole genera.</title>
        <authorList>
            <person name="Goeker M."/>
        </authorList>
    </citation>
    <scope>NUCLEOTIDE SEQUENCE</scope>
    <source>
        <strain evidence="9">DSM 26652</strain>
    </source>
</reference>
<evidence type="ECO:0000313" key="10">
    <source>
        <dbReference type="Proteomes" id="UP001139493"/>
    </source>
</evidence>
<dbReference type="PRINTS" id="PR00038">
    <property type="entry name" value="HTHLUXR"/>
</dbReference>
<dbReference type="Proteomes" id="UP001139493">
    <property type="component" value="Unassembled WGS sequence"/>
</dbReference>
<dbReference type="SUPFAM" id="SSF46894">
    <property type="entry name" value="C-terminal effector domain of the bipartite response regulators"/>
    <property type="match status" value="1"/>
</dbReference>
<dbReference type="InterPro" id="IPR058245">
    <property type="entry name" value="NreC/VraR/RcsB-like_REC"/>
</dbReference>
<dbReference type="InterPro" id="IPR039420">
    <property type="entry name" value="WalR-like"/>
</dbReference>
<dbReference type="PANTHER" id="PTHR43214:SF24">
    <property type="entry name" value="TRANSCRIPTIONAL REGULATORY PROTEIN NARL-RELATED"/>
    <property type="match status" value="1"/>
</dbReference>
<comment type="caution">
    <text evidence="9">The sequence shown here is derived from an EMBL/GenBank/DDBJ whole genome shotgun (WGS) entry which is preliminary data.</text>
</comment>
<dbReference type="SUPFAM" id="SSF52172">
    <property type="entry name" value="CheY-like"/>
    <property type="match status" value="1"/>
</dbReference>
<protein>
    <submittedName>
        <fullName evidence="9">Two component transcriptional regulator, LuxR family</fullName>
    </submittedName>
</protein>
<keyword evidence="1 5" id="KW-0597">Phosphoprotein</keyword>
<feature type="modified residue" description="4-aspartylphosphate" evidence="5">
    <location>
        <position position="79"/>
    </location>
</feature>
<evidence type="ECO:0000256" key="4">
    <source>
        <dbReference type="ARBA" id="ARBA00023163"/>
    </source>
</evidence>
<dbReference type="InterPro" id="IPR000792">
    <property type="entry name" value="Tscrpt_reg_LuxR_C"/>
</dbReference>
<dbReference type="InterPro" id="IPR001789">
    <property type="entry name" value="Sig_transdc_resp-reg_receiver"/>
</dbReference>
<feature type="domain" description="Response regulatory" evidence="8">
    <location>
        <begin position="28"/>
        <end position="144"/>
    </location>
</feature>
<dbReference type="Pfam" id="PF00196">
    <property type="entry name" value="GerE"/>
    <property type="match status" value="1"/>
</dbReference>
<dbReference type="SMART" id="SM00421">
    <property type="entry name" value="HTH_LUXR"/>
    <property type="match status" value="1"/>
</dbReference>
<evidence type="ECO:0000256" key="2">
    <source>
        <dbReference type="ARBA" id="ARBA00023015"/>
    </source>
</evidence>
<dbReference type="Gene3D" id="3.40.50.2300">
    <property type="match status" value="1"/>
</dbReference>
<evidence type="ECO:0000256" key="5">
    <source>
        <dbReference type="PROSITE-ProRule" id="PRU00169"/>
    </source>
</evidence>
<keyword evidence="10" id="KW-1185">Reference proteome</keyword>
<evidence type="ECO:0000259" key="8">
    <source>
        <dbReference type="PROSITE" id="PS50110"/>
    </source>
</evidence>
<feature type="region of interest" description="Disordered" evidence="6">
    <location>
        <begin position="1"/>
        <end position="20"/>
    </location>
</feature>
<dbReference type="InterPro" id="IPR016032">
    <property type="entry name" value="Sig_transdc_resp-reg_C-effctor"/>
</dbReference>
<dbReference type="GO" id="GO:0006355">
    <property type="term" value="P:regulation of DNA-templated transcription"/>
    <property type="evidence" value="ECO:0007669"/>
    <property type="project" value="InterPro"/>
</dbReference>
<name>A0A9X2G855_9MICO</name>
<accession>A0A9X2G855</accession>
<sequence length="244" mass="25791">MTRTPPDGAEHETGPVAARSAGSAPAVRVLLVDDDPVVRFGLRMMLSGAPDLSVVAEAGDGAEAVALARRHRPDVVLMDIRMPGTDGLTATESLRSRPGAPQVVVLTTFDADAHVLRALRAGAAGFLLKDTPPDELVVAVRHAAQGRPVLSPGVTRRLIDRVAEAGQDDRKAEARRRLDVLADRERVVAAEIGAGRTNAEIAARHHLGLTTVKTHVSAILTKLDLNNRVQVALLAHEAGLTTDD</sequence>
<dbReference type="InterPro" id="IPR011006">
    <property type="entry name" value="CheY-like_superfamily"/>
</dbReference>
<evidence type="ECO:0000313" key="9">
    <source>
        <dbReference type="EMBL" id="MCP2267117.1"/>
    </source>
</evidence>
<dbReference type="PROSITE" id="PS50043">
    <property type="entry name" value="HTH_LUXR_2"/>
    <property type="match status" value="1"/>
</dbReference>
<keyword evidence="2" id="KW-0805">Transcription regulation</keyword>
<dbReference type="GO" id="GO:0000160">
    <property type="term" value="P:phosphorelay signal transduction system"/>
    <property type="evidence" value="ECO:0007669"/>
    <property type="project" value="InterPro"/>
</dbReference>
<proteinExistence type="predicted"/>
<dbReference type="PROSITE" id="PS50110">
    <property type="entry name" value="RESPONSE_REGULATORY"/>
    <property type="match status" value="1"/>
</dbReference>
<dbReference type="EMBL" id="JAMTCS010000015">
    <property type="protein sequence ID" value="MCP2267117.1"/>
    <property type="molecule type" value="Genomic_DNA"/>
</dbReference>
<dbReference type="AlphaFoldDB" id="A0A9X2G855"/>
<organism evidence="9 10">
    <name type="scientific">Promicromonospora thailandica</name>
    <dbReference type="NCBI Taxonomy" id="765201"/>
    <lineage>
        <taxon>Bacteria</taxon>
        <taxon>Bacillati</taxon>
        <taxon>Actinomycetota</taxon>
        <taxon>Actinomycetes</taxon>
        <taxon>Micrococcales</taxon>
        <taxon>Promicromonosporaceae</taxon>
        <taxon>Promicromonospora</taxon>
    </lineage>
</organism>
<dbReference type="SMART" id="SM00448">
    <property type="entry name" value="REC"/>
    <property type="match status" value="1"/>
</dbReference>
<evidence type="ECO:0000256" key="6">
    <source>
        <dbReference type="SAM" id="MobiDB-lite"/>
    </source>
</evidence>
<gene>
    <name evidence="9" type="ORF">APR03_004489</name>
</gene>